<dbReference type="AlphaFoldDB" id="A0A4Q7KJW8"/>
<dbReference type="Proteomes" id="UP000294257">
    <property type="component" value="Unassembled WGS sequence"/>
</dbReference>
<protein>
    <submittedName>
        <fullName evidence="1">Uncharacterized protein</fullName>
    </submittedName>
</protein>
<dbReference type="PANTHER" id="PTHR40696">
    <property type="entry name" value="DUF371 FAMILY PROTEIN"/>
    <property type="match status" value="1"/>
</dbReference>
<dbReference type="PANTHER" id="PTHR40696:SF1">
    <property type="entry name" value="DUF371 DOMAIN-CONTAINING PROTEIN"/>
    <property type="match status" value="1"/>
</dbReference>
<comment type="caution">
    <text evidence="1">The sequence shown here is derived from an EMBL/GenBank/DDBJ whole genome shotgun (WGS) entry which is preliminary data.</text>
</comment>
<dbReference type="Gene3D" id="2.60.120.630">
    <property type="entry name" value="mth639 domain like"/>
    <property type="match status" value="1"/>
</dbReference>
<dbReference type="InterPro" id="IPR023131">
    <property type="entry name" value="Mth639-like_dom_sf"/>
</dbReference>
<accession>A0A4Q7KJW8</accession>
<evidence type="ECO:0000313" key="1">
    <source>
        <dbReference type="EMBL" id="RZS36497.1"/>
    </source>
</evidence>
<dbReference type="Pfam" id="PF04027">
    <property type="entry name" value="DUF371"/>
    <property type="match status" value="1"/>
</dbReference>
<reference evidence="1 2" key="1">
    <citation type="submission" date="2019-02" db="EMBL/GenBank/DDBJ databases">
        <title>Genomic Encyclopedia of Type Strains, Phase IV (KMG-IV): sequencing the most valuable type-strain genomes for metagenomic binning, comparative biology and taxonomic classification.</title>
        <authorList>
            <person name="Goeker M."/>
        </authorList>
    </citation>
    <scope>NUCLEOTIDE SEQUENCE [LARGE SCALE GENOMIC DNA]</scope>
    <source>
        <strain evidence="1 2">DSM 101727</strain>
    </source>
</reference>
<name>A0A4Q7KJW8_9PSEU</name>
<organism evidence="1 2">
    <name type="scientific">Herbihabitans rhizosphaerae</name>
    <dbReference type="NCBI Taxonomy" id="1872711"/>
    <lineage>
        <taxon>Bacteria</taxon>
        <taxon>Bacillati</taxon>
        <taxon>Actinomycetota</taxon>
        <taxon>Actinomycetes</taxon>
        <taxon>Pseudonocardiales</taxon>
        <taxon>Pseudonocardiaceae</taxon>
        <taxon>Herbihabitans</taxon>
    </lineage>
</organism>
<evidence type="ECO:0000313" key="2">
    <source>
        <dbReference type="Proteomes" id="UP000294257"/>
    </source>
</evidence>
<keyword evidence="2" id="KW-1185">Reference proteome</keyword>
<dbReference type="RefSeq" id="WP_165401446.1">
    <property type="nucleotide sequence ID" value="NZ_SGWQ01000007.1"/>
</dbReference>
<dbReference type="EMBL" id="SGWQ01000007">
    <property type="protein sequence ID" value="RZS36497.1"/>
    <property type="molecule type" value="Genomic_DNA"/>
</dbReference>
<gene>
    <name evidence="1" type="ORF">EV193_107178</name>
</gene>
<proteinExistence type="predicted"/>
<dbReference type="InterPro" id="IPR007171">
    <property type="entry name" value="DUF371"/>
</dbReference>
<sequence>MSRSRAARVFAWAGTPETVAPLRFSGRGHPAIRATHHKTLEFTDAAEITGRATCVIAVGTTVTGAALAGPVRLTITAGGESSVVEAVANPDWRPGETAVVRRSSNRAPGTLATDADLAASDLPRELTAALSTSDAEVDVVVEPLRRHSDGRAGLVLLRTDTVDDRLRAELAAADLIIAEDERARDLVRVAAPDLAPDRPPGNEISAMIERDDLDRVLVVSTVDLPGDTVSELLGRPELVRVEVAGLPAALAAAAASPHRGPLHLAERPALRPADLGARVAITAPADALIAAAKAAGRPAHGVLLDGPWATWGPLPDVRDEITCCLDPIEESEVDGLPDDLAATLKALAEDGVPTKTLASAAASALGWSRNRAYDAVSRLRR</sequence>